<proteinExistence type="inferred from homology"/>
<evidence type="ECO:0000256" key="6">
    <source>
        <dbReference type="RuleBase" id="RU003651"/>
    </source>
</evidence>
<dbReference type="Gene3D" id="6.10.280.40">
    <property type="match status" value="1"/>
</dbReference>
<evidence type="ECO:0000259" key="8">
    <source>
        <dbReference type="SMART" id="SM00382"/>
    </source>
</evidence>
<evidence type="ECO:0000256" key="3">
    <source>
        <dbReference type="ARBA" id="ARBA00022801"/>
    </source>
</evidence>
<dbReference type="SMART" id="SM00382">
    <property type="entry name" value="AAA"/>
    <property type="match status" value="1"/>
</dbReference>
<evidence type="ECO:0000256" key="7">
    <source>
        <dbReference type="SAM" id="Coils"/>
    </source>
</evidence>
<evidence type="ECO:0000256" key="2">
    <source>
        <dbReference type="ARBA" id="ARBA00007448"/>
    </source>
</evidence>
<dbReference type="Pfam" id="PF25568">
    <property type="entry name" value="AAA_lid_At3g28540"/>
    <property type="match status" value="1"/>
</dbReference>
<dbReference type="PANTHER" id="PTHR23070">
    <property type="entry name" value="BCS1 AAA-TYPE ATPASE"/>
    <property type="match status" value="1"/>
</dbReference>
<reference evidence="9" key="2">
    <citation type="journal article" date="2024" name="Plant">
        <title>Genomic evolution and insights into agronomic trait innovations of Sesamum species.</title>
        <authorList>
            <person name="Miao H."/>
            <person name="Wang L."/>
            <person name="Qu L."/>
            <person name="Liu H."/>
            <person name="Sun Y."/>
            <person name="Le M."/>
            <person name="Wang Q."/>
            <person name="Wei S."/>
            <person name="Zheng Y."/>
            <person name="Lin W."/>
            <person name="Duan Y."/>
            <person name="Cao H."/>
            <person name="Xiong S."/>
            <person name="Wang X."/>
            <person name="Wei L."/>
            <person name="Li C."/>
            <person name="Ma Q."/>
            <person name="Ju M."/>
            <person name="Zhao R."/>
            <person name="Li G."/>
            <person name="Mu C."/>
            <person name="Tian Q."/>
            <person name="Mei H."/>
            <person name="Zhang T."/>
            <person name="Gao T."/>
            <person name="Zhang H."/>
        </authorList>
    </citation>
    <scope>NUCLEOTIDE SEQUENCE</scope>
    <source>
        <strain evidence="9">KEN8</strain>
    </source>
</reference>
<sequence length="608" mass="69328">MYSNIELPSTKTVISAAASVGATAVLVRSFAQDFLPHELRQYFSIKFQNLFTAFSNEITLVIDEFDGLNKNQLFHAARLYVDTIITPSTKRFWASLPEKEKKIHVSVGGNNDITDKFCGFQLKWRIVVKEAQPRYVNYPDDFHSTLKTEFRYLELTFHKKHKDKVFNEYLPYVLERSKAVKEEQKTLKLHTLRNDRMHGLRGNPWQAVNLDHPANFGTLAMDEEIKKTIIDDLDRFLERKEFYRKVGKAWKRGYLLFGPPGTGKSSLIAAMANYLHFDVYDLELTDLRCNSDLRRLLISTANRSILVVEDIDASIDLSDRKRASPKHSPPSFHQNQGPKASFQLEQLFFCTLLSKQSRTISLVVKFHYILVNYNWHCLFQITLSGLLNFMDGLWSSCGDERIIIFTTNHKEKLDPALLRPGRMDVHIHMSYCTPCVLKMLATNYLGITEHPLILEAEGLIASMKVTPAEVGEQLLKSNDQELALRGLIKFLEHRKETERVGEEKLEITKTEVTNVEKLEEGSENLKTCKTSDGLKELIKIAKASSADKRAKILEKDEAANALKILMEFLEEEIRTKKVDPSLGASVATLSESGKEEGIKTVSEMVGFA</sequence>
<dbReference type="InterPro" id="IPR003593">
    <property type="entry name" value="AAA+_ATPase"/>
</dbReference>
<comment type="catalytic activity">
    <reaction evidence="5">
        <text>ATP + H2O = ADP + phosphate + H(+)</text>
        <dbReference type="Rhea" id="RHEA:13065"/>
        <dbReference type="ChEBI" id="CHEBI:15377"/>
        <dbReference type="ChEBI" id="CHEBI:15378"/>
        <dbReference type="ChEBI" id="CHEBI:30616"/>
        <dbReference type="ChEBI" id="CHEBI:43474"/>
        <dbReference type="ChEBI" id="CHEBI:456216"/>
    </reaction>
</comment>
<dbReference type="GO" id="GO:0006950">
    <property type="term" value="P:response to stress"/>
    <property type="evidence" value="ECO:0007669"/>
    <property type="project" value="UniProtKB-ARBA"/>
</dbReference>
<keyword evidence="3" id="KW-0378">Hydrolase</keyword>
<dbReference type="InterPro" id="IPR058017">
    <property type="entry name" value="At3g28540-like_C"/>
</dbReference>
<dbReference type="InterPro" id="IPR003959">
    <property type="entry name" value="ATPase_AAA_core"/>
</dbReference>
<name>A0AAW2PNW4_9LAMI</name>
<keyword evidence="4" id="KW-0460">Magnesium</keyword>
<protein>
    <submittedName>
        <fullName evidence="9">Protein HYPER-SENSITIVITY-RELATED 4</fullName>
    </submittedName>
</protein>
<keyword evidence="6" id="KW-0067">ATP-binding</keyword>
<comment type="caution">
    <text evidence="9">The sequence shown here is derived from an EMBL/GenBank/DDBJ whole genome shotgun (WGS) entry which is preliminary data.</text>
</comment>
<dbReference type="InterPro" id="IPR003960">
    <property type="entry name" value="ATPase_AAA_CS"/>
</dbReference>
<dbReference type="AlphaFoldDB" id="A0AAW2PNW4"/>
<evidence type="ECO:0000313" key="9">
    <source>
        <dbReference type="EMBL" id="KAL0356688.1"/>
    </source>
</evidence>
<dbReference type="GO" id="GO:0016887">
    <property type="term" value="F:ATP hydrolysis activity"/>
    <property type="evidence" value="ECO:0007669"/>
    <property type="project" value="InterPro"/>
</dbReference>
<dbReference type="InterPro" id="IPR025753">
    <property type="entry name" value="AAA_N_dom"/>
</dbReference>
<gene>
    <name evidence="9" type="ORF">Scaly_1354500</name>
</gene>
<keyword evidence="7" id="KW-0175">Coiled coil</keyword>
<keyword evidence="6" id="KW-0547">Nucleotide-binding</keyword>
<dbReference type="EMBL" id="JACGWM010000008">
    <property type="protein sequence ID" value="KAL0356688.1"/>
    <property type="molecule type" value="Genomic_DNA"/>
</dbReference>
<evidence type="ECO:0000256" key="1">
    <source>
        <dbReference type="ARBA" id="ARBA00001946"/>
    </source>
</evidence>
<dbReference type="InterPro" id="IPR027417">
    <property type="entry name" value="P-loop_NTPase"/>
</dbReference>
<dbReference type="Pfam" id="PF00004">
    <property type="entry name" value="AAA"/>
    <property type="match status" value="2"/>
</dbReference>
<accession>A0AAW2PNW4</accession>
<dbReference type="PROSITE" id="PS00674">
    <property type="entry name" value="AAA"/>
    <property type="match status" value="1"/>
</dbReference>
<dbReference type="Gene3D" id="3.40.50.300">
    <property type="entry name" value="P-loop containing nucleotide triphosphate hydrolases"/>
    <property type="match status" value="1"/>
</dbReference>
<organism evidence="9">
    <name type="scientific">Sesamum calycinum</name>
    <dbReference type="NCBI Taxonomy" id="2727403"/>
    <lineage>
        <taxon>Eukaryota</taxon>
        <taxon>Viridiplantae</taxon>
        <taxon>Streptophyta</taxon>
        <taxon>Embryophyta</taxon>
        <taxon>Tracheophyta</taxon>
        <taxon>Spermatophyta</taxon>
        <taxon>Magnoliopsida</taxon>
        <taxon>eudicotyledons</taxon>
        <taxon>Gunneridae</taxon>
        <taxon>Pentapetalae</taxon>
        <taxon>asterids</taxon>
        <taxon>lamiids</taxon>
        <taxon>Lamiales</taxon>
        <taxon>Pedaliaceae</taxon>
        <taxon>Sesamum</taxon>
    </lineage>
</organism>
<feature type="coiled-coil region" evidence="7">
    <location>
        <begin position="552"/>
        <end position="579"/>
    </location>
</feature>
<dbReference type="GO" id="GO:0005524">
    <property type="term" value="F:ATP binding"/>
    <property type="evidence" value="ECO:0007669"/>
    <property type="project" value="UniProtKB-KW"/>
</dbReference>
<comment type="cofactor">
    <cofactor evidence="1">
        <name>Mg(2+)</name>
        <dbReference type="ChEBI" id="CHEBI:18420"/>
    </cofactor>
</comment>
<comment type="similarity">
    <text evidence="2">Belongs to the AAA ATPase family. BCS1 subfamily.</text>
</comment>
<dbReference type="Pfam" id="PF14363">
    <property type="entry name" value="AAA_assoc"/>
    <property type="match status" value="1"/>
</dbReference>
<dbReference type="CDD" id="cd19510">
    <property type="entry name" value="RecA-like_BCS1"/>
    <property type="match status" value="1"/>
</dbReference>
<dbReference type="InterPro" id="IPR050747">
    <property type="entry name" value="Mitochondrial_chaperone_BCS1"/>
</dbReference>
<evidence type="ECO:0000256" key="4">
    <source>
        <dbReference type="ARBA" id="ARBA00022842"/>
    </source>
</evidence>
<evidence type="ECO:0000256" key="5">
    <source>
        <dbReference type="ARBA" id="ARBA00049360"/>
    </source>
</evidence>
<dbReference type="SUPFAM" id="SSF52540">
    <property type="entry name" value="P-loop containing nucleoside triphosphate hydrolases"/>
    <property type="match status" value="1"/>
</dbReference>
<feature type="domain" description="AAA+ ATPase" evidence="8">
    <location>
        <begin position="250"/>
        <end position="433"/>
    </location>
</feature>
<reference evidence="9" key="1">
    <citation type="submission" date="2020-06" db="EMBL/GenBank/DDBJ databases">
        <authorList>
            <person name="Li T."/>
            <person name="Hu X."/>
            <person name="Zhang T."/>
            <person name="Song X."/>
            <person name="Zhang H."/>
            <person name="Dai N."/>
            <person name="Sheng W."/>
            <person name="Hou X."/>
            <person name="Wei L."/>
        </authorList>
    </citation>
    <scope>NUCLEOTIDE SEQUENCE</scope>
    <source>
        <strain evidence="9">KEN8</strain>
        <tissue evidence="9">Leaf</tissue>
    </source>
</reference>